<keyword evidence="3" id="KW-1185">Reference proteome</keyword>
<reference evidence="2 3" key="1">
    <citation type="submission" date="2024-05" db="EMBL/GenBank/DDBJ databases">
        <title>A draft genome resource for the thread blight pathogen Marasmius tenuissimus strain MS-2.</title>
        <authorList>
            <person name="Yulfo-Soto G.E."/>
            <person name="Baruah I.K."/>
            <person name="Amoako-Attah I."/>
            <person name="Bukari Y."/>
            <person name="Meinhardt L.W."/>
            <person name="Bailey B.A."/>
            <person name="Cohen S.P."/>
        </authorList>
    </citation>
    <scope>NUCLEOTIDE SEQUENCE [LARGE SCALE GENOMIC DNA]</scope>
    <source>
        <strain evidence="2 3">MS-2</strain>
    </source>
</reference>
<feature type="compositionally biased region" description="Polar residues" evidence="1">
    <location>
        <begin position="129"/>
        <end position="155"/>
    </location>
</feature>
<gene>
    <name evidence="2" type="ORF">AAF712_014429</name>
</gene>
<feature type="region of interest" description="Disordered" evidence="1">
    <location>
        <begin position="1"/>
        <end position="26"/>
    </location>
</feature>
<dbReference type="EMBL" id="JBBXMP010000268">
    <property type="protein sequence ID" value="KAL0058868.1"/>
    <property type="molecule type" value="Genomic_DNA"/>
</dbReference>
<evidence type="ECO:0000256" key="1">
    <source>
        <dbReference type="SAM" id="MobiDB-lite"/>
    </source>
</evidence>
<feature type="region of interest" description="Disordered" evidence="1">
    <location>
        <begin position="287"/>
        <end position="313"/>
    </location>
</feature>
<name>A0ABR2ZC33_9AGAR</name>
<accession>A0ABR2ZC33</accession>
<organism evidence="2 3">
    <name type="scientific">Marasmius tenuissimus</name>
    <dbReference type="NCBI Taxonomy" id="585030"/>
    <lineage>
        <taxon>Eukaryota</taxon>
        <taxon>Fungi</taxon>
        <taxon>Dikarya</taxon>
        <taxon>Basidiomycota</taxon>
        <taxon>Agaricomycotina</taxon>
        <taxon>Agaricomycetes</taxon>
        <taxon>Agaricomycetidae</taxon>
        <taxon>Agaricales</taxon>
        <taxon>Marasmiineae</taxon>
        <taxon>Marasmiaceae</taxon>
        <taxon>Marasmius</taxon>
    </lineage>
</organism>
<sequence>MDHRSILSPSSGLTGTTHPVESAAMTPSVRVLRQTDHYIDIHLDAEVQHGSSEDTPGRNHTASSQPMPVLLQLGVDRESFLRSMVIRVGVIHTTTIPTDLNHPSHDTTLIDVDLEPSAASSESPKNHSLALQSSPNNSDNHCSSPSGSQTPSQNFDFTLTTQDSQLLSTQTANFLYMCEEREDLIVDRAARAIETASGKYFLRPEHLAEISYSKRPAGTAICDISPRTVLATNCHKPYDSGEVTTKSRAQIDTSPIVKNGRATLAEISQLLSPCTPMRRATARRVVGHGADGEMSNTQNASDGSTTDSEPNSEIEDIWDDVQPSQSSEIPIVRPTFKAGNTLLIVLTRILSHTFNTKKLSMA</sequence>
<proteinExistence type="predicted"/>
<evidence type="ECO:0000313" key="3">
    <source>
        <dbReference type="Proteomes" id="UP001437256"/>
    </source>
</evidence>
<dbReference type="Proteomes" id="UP001437256">
    <property type="component" value="Unassembled WGS sequence"/>
</dbReference>
<protein>
    <submittedName>
        <fullName evidence="2">Uncharacterized protein</fullName>
    </submittedName>
</protein>
<evidence type="ECO:0000313" key="2">
    <source>
        <dbReference type="EMBL" id="KAL0058868.1"/>
    </source>
</evidence>
<feature type="compositionally biased region" description="Polar residues" evidence="1">
    <location>
        <begin position="294"/>
        <end position="309"/>
    </location>
</feature>
<comment type="caution">
    <text evidence="2">The sequence shown here is derived from an EMBL/GenBank/DDBJ whole genome shotgun (WGS) entry which is preliminary data.</text>
</comment>
<feature type="compositionally biased region" description="Polar residues" evidence="1">
    <location>
        <begin position="7"/>
        <end position="19"/>
    </location>
</feature>
<feature type="region of interest" description="Disordered" evidence="1">
    <location>
        <begin position="116"/>
        <end position="155"/>
    </location>
</feature>